<dbReference type="RefSeq" id="WP_011707683.1">
    <property type="nucleotide sequence ID" value="NC_008570.1"/>
</dbReference>
<organism evidence="1 2">
    <name type="scientific">Aeromonas hydrophila subsp. hydrophila (strain ATCC 7966 / DSM 30187 / BCRC 13018 / CCUG 14551 / JCM 1027 / KCTC 2358 / NCIMB 9240 / NCTC 8049)</name>
    <dbReference type="NCBI Taxonomy" id="380703"/>
    <lineage>
        <taxon>Bacteria</taxon>
        <taxon>Pseudomonadati</taxon>
        <taxon>Pseudomonadota</taxon>
        <taxon>Gammaproteobacteria</taxon>
        <taxon>Aeromonadales</taxon>
        <taxon>Aeromonadaceae</taxon>
        <taxon>Aeromonas</taxon>
    </lineage>
</organism>
<dbReference type="EnsemblBacteria" id="ABK39017">
    <property type="protein sequence ID" value="ABK39017"/>
    <property type="gene ID" value="AHA_4001"/>
</dbReference>
<evidence type="ECO:0000313" key="2">
    <source>
        <dbReference type="Proteomes" id="UP000000756"/>
    </source>
</evidence>
<name>A0KQ84_AERHH</name>
<dbReference type="EMBL" id="CP000462">
    <property type="protein sequence ID" value="ABK39017.1"/>
    <property type="molecule type" value="Genomic_DNA"/>
</dbReference>
<evidence type="ECO:0000313" key="1">
    <source>
        <dbReference type="EMBL" id="ABK39017.1"/>
    </source>
</evidence>
<dbReference type="AlphaFoldDB" id="A0KQ84"/>
<reference evidence="1 2" key="1">
    <citation type="journal article" date="2006" name="J. Bacteriol.">
        <title>Genome sequence of Aeromonas hydrophila ATCC 7966T: jack of all trades.</title>
        <authorList>
            <person name="Seshadri R."/>
            <person name="Joseph S.W."/>
            <person name="Chopra A.K."/>
            <person name="Sha J."/>
            <person name="Shaw J."/>
            <person name="Graf J."/>
            <person name="Haft D."/>
            <person name="Wu M."/>
            <person name="Ren Q."/>
            <person name="Rosovitz M.J."/>
            <person name="Madupu R."/>
            <person name="Tallon L."/>
            <person name="Kim M."/>
            <person name="Jin S."/>
            <person name="Vuong H."/>
            <person name="Stine O.C."/>
            <person name="Ali A."/>
            <person name="Horneman A.J."/>
            <person name="Heidelberg J.F."/>
        </authorList>
    </citation>
    <scope>NUCLEOTIDE SEQUENCE [LARGE SCALE GENOMIC DNA]</scope>
    <source>
        <strain evidence="2">ATCC 7966 / DSM 30187 / BCRC 13018 / CCUG 14551 / JCM 1027 / KCTC 2358 / NCIMB 9240 / NCTC 8049</strain>
    </source>
</reference>
<dbReference type="OrthoDB" id="9135477at2"/>
<dbReference type="HOGENOM" id="CLU_041397_0_0_6"/>
<protein>
    <submittedName>
        <fullName evidence="1">Uncharacterized protein</fullName>
    </submittedName>
</protein>
<dbReference type="GeneID" id="4488194"/>
<dbReference type="eggNOG" id="ENOG502ZBIA">
    <property type="taxonomic scope" value="Bacteria"/>
</dbReference>
<dbReference type="Proteomes" id="UP000000756">
    <property type="component" value="Chromosome"/>
</dbReference>
<sequence>MKTTMYNSELNEFSRKFLVKSPGIPDPSPYEFIAHRRTIDASLFESFLIFDSISFKVHGENIPLVILLNNFGLKGVEALLEQNALEFTLWDQMLGYMVDDIAGVDPLTYGKYSSPAHSDPEESIKLGLDWMTKELKTSDKRNLIRKIRDVYSKPEHNLSSKAVSLSKSAYNSGKLNIYGLSPEMSMYSDLDLDGRMRLCQCAGEILEYSYLINNNMTSYSNFEFYKIFNSSNKKIHQAANLQNSFNELSKIENIPDLKRIFPHTPKPFDKLLKIRNKTSSKKFRTWLAECNNNKDGFEITKEYIEAIANSKGFFQTKTGRFTKNVAMSTVGAGVGLLIAGPAGAAGGAGVANLLEPAADFGLDMLDEFVLSGLMKGWTPKIFFDDLAKLEKSNQPVGSISRKA</sequence>
<dbReference type="KEGG" id="aha:AHA_4001"/>
<gene>
    <name evidence="1" type="ordered locus">AHA_4001</name>
</gene>
<keyword evidence="2" id="KW-1185">Reference proteome</keyword>
<proteinExistence type="predicted"/>
<dbReference type="PATRIC" id="fig|380703.7.peg.3967"/>
<accession>A0KQ84</accession>